<dbReference type="CDD" id="cd16914">
    <property type="entry name" value="EcfT"/>
    <property type="match status" value="1"/>
</dbReference>
<evidence type="ECO:0000313" key="8">
    <source>
        <dbReference type="EMBL" id="MBD0416922.1"/>
    </source>
</evidence>
<evidence type="ECO:0000256" key="3">
    <source>
        <dbReference type="ARBA" id="ARBA00022475"/>
    </source>
</evidence>
<dbReference type="EMBL" id="JACVVX010000008">
    <property type="protein sequence ID" value="MBD0416922.1"/>
    <property type="molecule type" value="Genomic_DNA"/>
</dbReference>
<comment type="caution">
    <text evidence="8">The sequence shown here is derived from an EMBL/GenBank/DDBJ whole genome shotgun (WGS) entry which is preliminary data.</text>
</comment>
<comment type="subcellular location">
    <subcellularLocation>
        <location evidence="1">Membrane</location>
        <topology evidence="1">Multi-pass membrane protein</topology>
    </subcellularLocation>
</comment>
<evidence type="ECO:0000256" key="6">
    <source>
        <dbReference type="ARBA" id="ARBA00023136"/>
    </source>
</evidence>
<dbReference type="InterPro" id="IPR051611">
    <property type="entry name" value="ECF_transporter_component"/>
</dbReference>
<evidence type="ECO:0000256" key="1">
    <source>
        <dbReference type="ARBA" id="ARBA00004141"/>
    </source>
</evidence>
<protein>
    <submittedName>
        <fullName evidence="8">Energy-coupling factor transporter transmembrane protein EcfT</fullName>
    </submittedName>
</protein>
<evidence type="ECO:0000256" key="7">
    <source>
        <dbReference type="SAM" id="Phobius"/>
    </source>
</evidence>
<feature type="transmembrane region" description="Helical" evidence="7">
    <location>
        <begin position="16"/>
        <end position="35"/>
    </location>
</feature>
<keyword evidence="9" id="KW-1185">Reference proteome</keyword>
<dbReference type="Pfam" id="PF02361">
    <property type="entry name" value="CbiQ"/>
    <property type="match status" value="1"/>
</dbReference>
<sequence>MLSSLYVQGQGPLRRLNAGCKLGLLAVAGATLFFIHSPWLLGLAFVLAAAVYFTVGLPPREALMRIRLTLYSLLFLMVLNLIFLPLAEVQILTLRFLALVFAAAAVTATTPLDAMMDVVNRIMRPFEKLGFVRQGDAGLTVGLCVRFVPEILARHHALVEAHKARGLKVRPLTLLGPLIILTLKQADDVAAAIDARGLRGAQAISISSQPNERHTRP</sequence>
<dbReference type="Proteomes" id="UP000643405">
    <property type="component" value="Unassembled WGS sequence"/>
</dbReference>
<evidence type="ECO:0000256" key="5">
    <source>
        <dbReference type="ARBA" id="ARBA00022989"/>
    </source>
</evidence>
<keyword evidence="6 7" id="KW-0472">Membrane</keyword>
<dbReference type="AlphaFoldDB" id="A0A8J6U9A7"/>
<comment type="similarity">
    <text evidence="2">Belongs to the CbiQ family.</text>
</comment>
<keyword evidence="5 7" id="KW-1133">Transmembrane helix</keyword>
<name>A0A8J6U9A7_9HYPH</name>
<feature type="transmembrane region" description="Helical" evidence="7">
    <location>
        <begin position="41"/>
        <end position="58"/>
    </location>
</feature>
<accession>A0A8J6U9A7</accession>
<organism evidence="8 9">
    <name type="scientific">Oryzicola mucosus</name>
    <dbReference type="NCBI Taxonomy" id="2767425"/>
    <lineage>
        <taxon>Bacteria</taxon>
        <taxon>Pseudomonadati</taxon>
        <taxon>Pseudomonadota</taxon>
        <taxon>Alphaproteobacteria</taxon>
        <taxon>Hyphomicrobiales</taxon>
        <taxon>Phyllobacteriaceae</taxon>
        <taxon>Oryzicola</taxon>
    </lineage>
</organism>
<evidence type="ECO:0000256" key="4">
    <source>
        <dbReference type="ARBA" id="ARBA00022692"/>
    </source>
</evidence>
<proteinExistence type="inferred from homology"/>
<dbReference type="RefSeq" id="WP_188166361.1">
    <property type="nucleotide sequence ID" value="NZ_JACVVX010000008.1"/>
</dbReference>
<feature type="transmembrane region" description="Helical" evidence="7">
    <location>
        <begin position="70"/>
        <end position="87"/>
    </location>
</feature>
<keyword evidence="4 7" id="KW-0812">Transmembrane</keyword>
<dbReference type="PANTHER" id="PTHR34857:SF2">
    <property type="entry name" value="SLL0384 PROTEIN"/>
    <property type="match status" value="1"/>
</dbReference>
<dbReference type="InterPro" id="IPR003339">
    <property type="entry name" value="ABC/ECF_trnsptr_transmembrane"/>
</dbReference>
<keyword evidence="3" id="KW-1003">Cell membrane</keyword>
<gene>
    <name evidence="8" type="ORF">ICI42_19920</name>
</gene>
<dbReference type="GO" id="GO:0005886">
    <property type="term" value="C:plasma membrane"/>
    <property type="evidence" value="ECO:0007669"/>
    <property type="project" value="UniProtKB-ARBA"/>
</dbReference>
<reference evidence="8" key="1">
    <citation type="submission" date="2020-09" db="EMBL/GenBank/DDBJ databases">
        <title>Genome seq and assembly of Tianweitania sp.</title>
        <authorList>
            <person name="Chhetri G."/>
        </authorList>
    </citation>
    <scope>NUCLEOTIDE SEQUENCE</scope>
    <source>
        <strain evidence="8">Rool2</strain>
    </source>
</reference>
<evidence type="ECO:0000256" key="2">
    <source>
        <dbReference type="ARBA" id="ARBA00008564"/>
    </source>
</evidence>
<dbReference type="PANTHER" id="PTHR34857">
    <property type="entry name" value="SLL0384 PROTEIN"/>
    <property type="match status" value="1"/>
</dbReference>
<evidence type="ECO:0000313" key="9">
    <source>
        <dbReference type="Proteomes" id="UP000643405"/>
    </source>
</evidence>